<evidence type="ECO:0000256" key="21">
    <source>
        <dbReference type="ARBA" id="ARBA00047969"/>
    </source>
</evidence>
<keyword evidence="12" id="KW-0966">Cell projection</keyword>
<keyword evidence="10" id="KW-0443">Lipid metabolism</keyword>
<name>A0A1W2GBN8_REIFA</name>
<accession>A0A1W2GBN8</accession>
<evidence type="ECO:0000256" key="20">
    <source>
        <dbReference type="ARBA" id="ARBA00047734"/>
    </source>
</evidence>
<evidence type="ECO:0000256" key="4">
    <source>
        <dbReference type="ARBA" id="ARBA00022475"/>
    </source>
</evidence>
<dbReference type="Proteomes" id="UP000192472">
    <property type="component" value="Unassembled WGS sequence"/>
</dbReference>
<dbReference type="GO" id="GO:0005737">
    <property type="term" value="C:cytoplasm"/>
    <property type="evidence" value="ECO:0007669"/>
    <property type="project" value="UniProtKB-SubCell"/>
</dbReference>
<dbReference type="InterPro" id="IPR052365">
    <property type="entry name" value="THEM4/THEM5_acyl-CoA_thioest"/>
</dbReference>
<dbReference type="GO" id="GO:0016790">
    <property type="term" value="F:thiolester hydrolase activity"/>
    <property type="evidence" value="ECO:0007669"/>
    <property type="project" value="UniProtKB-ARBA"/>
</dbReference>
<evidence type="ECO:0000256" key="13">
    <source>
        <dbReference type="ARBA" id="ARBA00035852"/>
    </source>
</evidence>
<evidence type="ECO:0000256" key="9">
    <source>
        <dbReference type="ARBA" id="ARBA00022946"/>
    </source>
</evidence>
<keyword evidence="4" id="KW-1003">Cell membrane</keyword>
<dbReference type="PANTHER" id="PTHR12418:SF19">
    <property type="entry name" value="ACYL-COENZYME A THIOESTERASE THEM4"/>
    <property type="match status" value="1"/>
</dbReference>
<reference evidence="25 26" key="1">
    <citation type="submission" date="2017-04" db="EMBL/GenBank/DDBJ databases">
        <authorList>
            <person name="Afonso C.L."/>
            <person name="Miller P.J."/>
            <person name="Scott M.A."/>
            <person name="Spackman E."/>
            <person name="Goraichik I."/>
            <person name="Dimitrov K.M."/>
            <person name="Suarez D.L."/>
            <person name="Swayne D.E."/>
        </authorList>
    </citation>
    <scope>NUCLEOTIDE SEQUENCE [LARGE SCALE GENOMIC DNA]</scope>
    <source>
        <strain evidence="25 26">DSM 26133</strain>
    </source>
</reference>
<evidence type="ECO:0000256" key="2">
    <source>
        <dbReference type="ARBA" id="ARBA00004496"/>
    </source>
</evidence>
<comment type="catalytic activity">
    <reaction evidence="22">
        <text>dodecanoyl-CoA + H2O = dodecanoate + CoA + H(+)</text>
        <dbReference type="Rhea" id="RHEA:30135"/>
        <dbReference type="ChEBI" id="CHEBI:15377"/>
        <dbReference type="ChEBI" id="CHEBI:15378"/>
        <dbReference type="ChEBI" id="CHEBI:18262"/>
        <dbReference type="ChEBI" id="CHEBI:57287"/>
        <dbReference type="ChEBI" id="CHEBI:57375"/>
    </reaction>
    <physiologicalReaction direction="left-to-right" evidence="22">
        <dbReference type="Rhea" id="RHEA:30136"/>
    </physiologicalReaction>
</comment>
<dbReference type="STRING" id="692418.SAMN04488029_1750"/>
<gene>
    <name evidence="25" type="ORF">SAMN04488029_1750</name>
</gene>
<evidence type="ECO:0000313" key="25">
    <source>
        <dbReference type="EMBL" id="SMD33934.1"/>
    </source>
</evidence>
<dbReference type="InterPro" id="IPR029069">
    <property type="entry name" value="HotDog_dom_sf"/>
</dbReference>
<evidence type="ECO:0000256" key="8">
    <source>
        <dbReference type="ARBA" id="ARBA00022832"/>
    </source>
</evidence>
<evidence type="ECO:0000256" key="7">
    <source>
        <dbReference type="ARBA" id="ARBA00022801"/>
    </source>
</evidence>
<dbReference type="EMBL" id="FWYF01000002">
    <property type="protein sequence ID" value="SMD33934.1"/>
    <property type="molecule type" value="Genomic_DNA"/>
</dbReference>
<protein>
    <recommendedName>
        <fullName evidence="17">Acyl-coenzyme A thioesterase THEM4</fullName>
        <ecNumber evidence="16">3.1.2.2</ecNumber>
    </recommendedName>
    <alternativeName>
        <fullName evidence="18">Thioesterase superfamily member 4</fullName>
    </alternativeName>
</protein>
<comment type="similarity">
    <text evidence="15">Belongs to the THEM4/THEM5 thioesterase family.</text>
</comment>
<organism evidence="25 26">
    <name type="scientific">Reichenbachiella faecimaris</name>
    <dbReference type="NCBI Taxonomy" id="692418"/>
    <lineage>
        <taxon>Bacteria</taxon>
        <taxon>Pseudomonadati</taxon>
        <taxon>Bacteroidota</taxon>
        <taxon>Cytophagia</taxon>
        <taxon>Cytophagales</taxon>
        <taxon>Reichenbachiellaceae</taxon>
        <taxon>Reichenbachiella</taxon>
    </lineage>
</organism>
<evidence type="ECO:0000256" key="12">
    <source>
        <dbReference type="ARBA" id="ARBA00023273"/>
    </source>
</evidence>
<evidence type="ECO:0000256" key="1">
    <source>
        <dbReference type="ARBA" id="ARBA00004170"/>
    </source>
</evidence>
<evidence type="ECO:0000256" key="3">
    <source>
        <dbReference type="ARBA" id="ARBA00004632"/>
    </source>
</evidence>
<evidence type="ECO:0000256" key="16">
    <source>
        <dbReference type="ARBA" id="ARBA00038848"/>
    </source>
</evidence>
<evidence type="ECO:0000256" key="22">
    <source>
        <dbReference type="ARBA" id="ARBA00048074"/>
    </source>
</evidence>
<evidence type="ECO:0000256" key="19">
    <source>
        <dbReference type="ARBA" id="ARBA00047588"/>
    </source>
</evidence>
<evidence type="ECO:0000256" key="17">
    <source>
        <dbReference type="ARBA" id="ARBA00040123"/>
    </source>
</evidence>
<evidence type="ECO:0000256" key="15">
    <source>
        <dbReference type="ARBA" id="ARBA00038456"/>
    </source>
</evidence>
<dbReference type="EC" id="3.1.2.2" evidence="16"/>
<dbReference type="Gene3D" id="3.10.129.10">
    <property type="entry name" value="Hotdog Thioesterase"/>
    <property type="match status" value="1"/>
</dbReference>
<comment type="subcellular location">
    <subcellularLocation>
        <location evidence="3">Cell projection</location>
        <location evidence="3">Ruffle membrane</location>
    </subcellularLocation>
    <subcellularLocation>
        <location evidence="2">Cytoplasm</location>
    </subcellularLocation>
    <subcellularLocation>
        <location evidence="1">Membrane</location>
        <topology evidence="1">Peripheral membrane protein</topology>
    </subcellularLocation>
</comment>
<dbReference type="RefSeq" id="WP_084372339.1">
    <property type="nucleotide sequence ID" value="NZ_FWYF01000002.1"/>
</dbReference>
<comment type="catalytic activity">
    <reaction evidence="20">
        <text>hexadecanoyl-CoA + H2O = hexadecanoate + CoA + H(+)</text>
        <dbReference type="Rhea" id="RHEA:16645"/>
        <dbReference type="ChEBI" id="CHEBI:7896"/>
        <dbReference type="ChEBI" id="CHEBI:15377"/>
        <dbReference type="ChEBI" id="CHEBI:15378"/>
        <dbReference type="ChEBI" id="CHEBI:57287"/>
        <dbReference type="ChEBI" id="CHEBI:57379"/>
        <dbReference type="EC" id="3.1.2.2"/>
    </reaction>
    <physiologicalReaction direction="left-to-right" evidence="20">
        <dbReference type="Rhea" id="RHEA:16646"/>
    </physiologicalReaction>
</comment>
<feature type="domain" description="Thioesterase" evidence="24">
    <location>
        <begin position="57"/>
        <end position="140"/>
    </location>
</feature>
<dbReference type="InterPro" id="IPR006683">
    <property type="entry name" value="Thioestr_dom"/>
</dbReference>
<keyword evidence="5" id="KW-0963">Cytoplasm</keyword>
<dbReference type="AlphaFoldDB" id="A0A1W2GBN8"/>
<dbReference type="OrthoDB" id="9792301at2"/>
<evidence type="ECO:0000256" key="11">
    <source>
        <dbReference type="ARBA" id="ARBA00023136"/>
    </source>
</evidence>
<dbReference type="PANTHER" id="PTHR12418">
    <property type="entry name" value="ACYL-COENZYME A THIOESTERASE THEM4"/>
    <property type="match status" value="1"/>
</dbReference>
<comment type="catalytic activity">
    <reaction evidence="21">
        <text>decanoyl-CoA + H2O = decanoate + CoA + H(+)</text>
        <dbReference type="Rhea" id="RHEA:40059"/>
        <dbReference type="ChEBI" id="CHEBI:15377"/>
        <dbReference type="ChEBI" id="CHEBI:15378"/>
        <dbReference type="ChEBI" id="CHEBI:27689"/>
        <dbReference type="ChEBI" id="CHEBI:57287"/>
        <dbReference type="ChEBI" id="CHEBI:61430"/>
    </reaction>
    <physiologicalReaction direction="left-to-right" evidence="21">
        <dbReference type="Rhea" id="RHEA:40060"/>
    </physiologicalReaction>
</comment>
<evidence type="ECO:0000256" key="10">
    <source>
        <dbReference type="ARBA" id="ARBA00023098"/>
    </source>
</evidence>
<evidence type="ECO:0000256" key="6">
    <source>
        <dbReference type="ARBA" id="ARBA00022703"/>
    </source>
</evidence>
<keyword evidence="9" id="KW-0809">Transit peptide</keyword>
<keyword evidence="11" id="KW-0472">Membrane</keyword>
<evidence type="ECO:0000313" key="26">
    <source>
        <dbReference type="Proteomes" id="UP000192472"/>
    </source>
</evidence>
<evidence type="ECO:0000256" key="18">
    <source>
        <dbReference type="ARBA" id="ARBA00043210"/>
    </source>
</evidence>
<dbReference type="Pfam" id="PF03061">
    <property type="entry name" value="4HBT"/>
    <property type="match status" value="1"/>
</dbReference>
<comment type="catalytic activity">
    <reaction evidence="19">
        <text>octanoyl-CoA + H2O = octanoate + CoA + H(+)</text>
        <dbReference type="Rhea" id="RHEA:30143"/>
        <dbReference type="ChEBI" id="CHEBI:15377"/>
        <dbReference type="ChEBI" id="CHEBI:15378"/>
        <dbReference type="ChEBI" id="CHEBI:25646"/>
        <dbReference type="ChEBI" id="CHEBI:57287"/>
        <dbReference type="ChEBI" id="CHEBI:57386"/>
    </reaction>
    <physiologicalReaction direction="left-to-right" evidence="19">
        <dbReference type="Rhea" id="RHEA:30144"/>
    </physiologicalReaction>
</comment>
<sequence length="164" mass="18650">MNSTDKIYFQNHMPENVCFGCGIHNDQGLHIKSYWEGDESVCHWQSEEHYHGWSDLMNGGIMATLIDCHCMGTAMAHAYKEEGRDLDSMPEYRYATGTLNVRYLKPTSNKHVVELRARIIEVKGRKTVMQCDFYCQGEKTAEAEVVGIRVFDSSQAEGGNVFKS</sequence>
<keyword evidence="8" id="KW-0276">Fatty acid metabolism</keyword>
<evidence type="ECO:0000256" key="14">
    <source>
        <dbReference type="ARBA" id="ARBA00037002"/>
    </source>
</evidence>
<dbReference type="CDD" id="cd03443">
    <property type="entry name" value="PaaI_thioesterase"/>
    <property type="match status" value="1"/>
</dbReference>
<dbReference type="GO" id="GO:0016020">
    <property type="term" value="C:membrane"/>
    <property type="evidence" value="ECO:0007669"/>
    <property type="project" value="UniProtKB-SubCell"/>
</dbReference>
<evidence type="ECO:0000259" key="24">
    <source>
        <dbReference type="Pfam" id="PF03061"/>
    </source>
</evidence>
<evidence type="ECO:0000256" key="5">
    <source>
        <dbReference type="ARBA" id="ARBA00022490"/>
    </source>
</evidence>
<keyword evidence="26" id="KW-1185">Reference proteome</keyword>
<comment type="catalytic activity">
    <reaction evidence="23">
        <text>tetradecanoyl-CoA + H2O = tetradecanoate + CoA + H(+)</text>
        <dbReference type="Rhea" id="RHEA:40119"/>
        <dbReference type="ChEBI" id="CHEBI:15377"/>
        <dbReference type="ChEBI" id="CHEBI:15378"/>
        <dbReference type="ChEBI" id="CHEBI:30807"/>
        <dbReference type="ChEBI" id="CHEBI:57287"/>
        <dbReference type="ChEBI" id="CHEBI:57385"/>
    </reaction>
    <physiologicalReaction direction="left-to-right" evidence="23">
        <dbReference type="Rhea" id="RHEA:40120"/>
    </physiologicalReaction>
</comment>
<keyword evidence="7" id="KW-0378">Hydrolase</keyword>
<comment type="catalytic activity">
    <reaction evidence="13">
        <text>(5Z,8Z,11Z,14Z)-eicosatetraenoyl-CoA + H2O = (5Z,8Z,11Z,14Z)-eicosatetraenoate + CoA + H(+)</text>
        <dbReference type="Rhea" id="RHEA:40151"/>
        <dbReference type="ChEBI" id="CHEBI:15377"/>
        <dbReference type="ChEBI" id="CHEBI:15378"/>
        <dbReference type="ChEBI" id="CHEBI:32395"/>
        <dbReference type="ChEBI" id="CHEBI:57287"/>
        <dbReference type="ChEBI" id="CHEBI:57368"/>
    </reaction>
    <physiologicalReaction direction="left-to-right" evidence="13">
        <dbReference type="Rhea" id="RHEA:40152"/>
    </physiologicalReaction>
</comment>
<proteinExistence type="inferred from homology"/>
<keyword evidence="6" id="KW-0053">Apoptosis</keyword>
<comment type="catalytic activity">
    <reaction evidence="14">
        <text>(9Z)-octadecenoyl-CoA + H2O = (9Z)-octadecenoate + CoA + H(+)</text>
        <dbReference type="Rhea" id="RHEA:40139"/>
        <dbReference type="ChEBI" id="CHEBI:15377"/>
        <dbReference type="ChEBI" id="CHEBI:15378"/>
        <dbReference type="ChEBI" id="CHEBI:30823"/>
        <dbReference type="ChEBI" id="CHEBI:57287"/>
        <dbReference type="ChEBI" id="CHEBI:57387"/>
    </reaction>
    <physiologicalReaction direction="left-to-right" evidence="14">
        <dbReference type="Rhea" id="RHEA:40140"/>
    </physiologicalReaction>
</comment>
<dbReference type="SUPFAM" id="SSF54637">
    <property type="entry name" value="Thioesterase/thiol ester dehydrase-isomerase"/>
    <property type="match status" value="1"/>
</dbReference>
<dbReference type="GO" id="GO:0006631">
    <property type="term" value="P:fatty acid metabolic process"/>
    <property type="evidence" value="ECO:0007669"/>
    <property type="project" value="UniProtKB-KW"/>
</dbReference>
<evidence type="ECO:0000256" key="23">
    <source>
        <dbReference type="ARBA" id="ARBA00048180"/>
    </source>
</evidence>